<feature type="modified residue" description="4-aspartylphosphate" evidence="8">
    <location>
        <position position="52"/>
    </location>
</feature>
<dbReference type="EMBL" id="JAAHFQ010000669">
    <property type="protein sequence ID" value="NER30896.1"/>
    <property type="molecule type" value="Genomic_DNA"/>
</dbReference>
<evidence type="ECO:0000256" key="2">
    <source>
        <dbReference type="ARBA" id="ARBA00012438"/>
    </source>
</evidence>
<dbReference type="PANTHER" id="PTHR43547">
    <property type="entry name" value="TWO-COMPONENT HISTIDINE KINASE"/>
    <property type="match status" value="1"/>
</dbReference>
<keyword evidence="6" id="KW-0238">DNA-binding</keyword>
<dbReference type="SUPFAM" id="SSF52172">
    <property type="entry name" value="CheY-like"/>
    <property type="match status" value="1"/>
</dbReference>
<dbReference type="FunFam" id="3.40.50.2300:FF:000001">
    <property type="entry name" value="DNA-binding response regulator PhoB"/>
    <property type="match status" value="1"/>
</dbReference>
<dbReference type="PANTHER" id="PTHR43547:SF2">
    <property type="entry name" value="HYBRID SIGNAL TRANSDUCTION HISTIDINE KINASE C"/>
    <property type="match status" value="1"/>
</dbReference>
<dbReference type="GO" id="GO:0000155">
    <property type="term" value="F:phosphorelay sensor kinase activity"/>
    <property type="evidence" value="ECO:0007669"/>
    <property type="project" value="InterPro"/>
</dbReference>
<keyword evidence="3 8" id="KW-0597">Phosphoprotein</keyword>
<sequence>MKKILVIEDEESVRENLMELLEAEEFEVFGAADGIAGIDAAQQHQPDLILCDVMMPKADGFEVLNTLRQEPITAMIPFIFLTARADKADLRRGMEMGADDYITKPFTLTELLNAISVRLKKNASLEQFSQEKTAHLHTNIPLPMPEAIRSPLNGILNLSQLIIKQSDSLERNEIREMSECIYESAQSLSRLMGDF</sequence>
<dbReference type="CDD" id="cd00082">
    <property type="entry name" value="HisKA"/>
    <property type="match status" value="1"/>
</dbReference>
<organism evidence="10">
    <name type="scientific">Symploca sp. SIO1C4</name>
    <dbReference type="NCBI Taxonomy" id="2607765"/>
    <lineage>
        <taxon>Bacteria</taxon>
        <taxon>Bacillati</taxon>
        <taxon>Cyanobacteriota</taxon>
        <taxon>Cyanophyceae</taxon>
        <taxon>Coleofasciculales</taxon>
        <taxon>Coleofasciculaceae</taxon>
        <taxon>Symploca</taxon>
    </lineage>
</organism>
<keyword evidence="7" id="KW-0804">Transcription</keyword>
<dbReference type="InterPro" id="IPR003661">
    <property type="entry name" value="HisK_dim/P_dom"/>
</dbReference>
<dbReference type="InterPro" id="IPR001789">
    <property type="entry name" value="Sig_transdc_resp-reg_receiver"/>
</dbReference>
<comment type="caution">
    <text evidence="10">The sequence shown here is derived from an EMBL/GenBank/DDBJ whole genome shotgun (WGS) entry which is preliminary data.</text>
</comment>
<evidence type="ECO:0000256" key="1">
    <source>
        <dbReference type="ARBA" id="ARBA00000085"/>
    </source>
</evidence>
<evidence type="ECO:0000256" key="8">
    <source>
        <dbReference type="PROSITE-ProRule" id="PRU00169"/>
    </source>
</evidence>
<dbReference type="Gene3D" id="1.10.287.130">
    <property type="match status" value="1"/>
</dbReference>
<reference evidence="10" key="1">
    <citation type="submission" date="2019-11" db="EMBL/GenBank/DDBJ databases">
        <title>Genomic insights into an expanded diversity of filamentous marine cyanobacteria reveals the extraordinary biosynthetic potential of Moorea and Okeania.</title>
        <authorList>
            <person name="Ferreira Leao T."/>
            <person name="Wang M."/>
            <person name="Moss N."/>
            <person name="Da Silva R."/>
            <person name="Sanders J."/>
            <person name="Nurk S."/>
            <person name="Gurevich A."/>
            <person name="Humphrey G."/>
            <person name="Reher R."/>
            <person name="Zhu Q."/>
            <person name="Belda-Ferre P."/>
            <person name="Glukhov E."/>
            <person name="Rex R."/>
            <person name="Dorrestein P.C."/>
            <person name="Knight R."/>
            <person name="Pevzner P."/>
            <person name="Gerwick W.H."/>
            <person name="Gerwick L."/>
        </authorList>
    </citation>
    <scope>NUCLEOTIDE SEQUENCE</scope>
    <source>
        <strain evidence="10">SIO1C4</strain>
    </source>
</reference>
<dbReference type="SUPFAM" id="SSF47384">
    <property type="entry name" value="Homodimeric domain of signal transducing histidine kinase"/>
    <property type="match status" value="1"/>
</dbReference>
<dbReference type="GO" id="GO:0003677">
    <property type="term" value="F:DNA binding"/>
    <property type="evidence" value="ECO:0007669"/>
    <property type="project" value="UniProtKB-KW"/>
</dbReference>
<gene>
    <name evidence="10" type="ORF">F6J89_25570</name>
</gene>
<dbReference type="InterPro" id="IPR011006">
    <property type="entry name" value="CheY-like_superfamily"/>
</dbReference>
<name>A0A6B3NBG9_9CYAN</name>
<dbReference type="PROSITE" id="PS50110">
    <property type="entry name" value="RESPONSE_REGULATORY"/>
    <property type="match status" value="1"/>
</dbReference>
<evidence type="ECO:0000256" key="5">
    <source>
        <dbReference type="ARBA" id="ARBA00023015"/>
    </source>
</evidence>
<evidence type="ECO:0000313" key="10">
    <source>
        <dbReference type="EMBL" id="NER30896.1"/>
    </source>
</evidence>
<proteinExistence type="predicted"/>
<dbReference type="CDD" id="cd17574">
    <property type="entry name" value="REC_OmpR"/>
    <property type="match status" value="1"/>
</dbReference>
<evidence type="ECO:0000256" key="7">
    <source>
        <dbReference type="ARBA" id="ARBA00023163"/>
    </source>
</evidence>
<dbReference type="Pfam" id="PF00072">
    <property type="entry name" value="Response_reg"/>
    <property type="match status" value="1"/>
</dbReference>
<evidence type="ECO:0000256" key="6">
    <source>
        <dbReference type="ARBA" id="ARBA00023125"/>
    </source>
</evidence>
<protein>
    <recommendedName>
        <fullName evidence="2">histidine kinase</fullName>
        <ecNumber evidence="2">2.7.13.3</ecNumber>
    </recommendedName>
</protein>
<keyword evidence="4" id="KW-0902">Two-component regulatory system</keyword>
<comment type="catalytic activity">
    <reaction evidence="1">
        <text>ATP + protein L-histidine = ADP + protein N-phospho-L-histidine.</text>
        <dbReference type="EC" id="2.7.13.3"/>
    </reaction>
</comment>
<dbReference type="InterPro" id="IPR036097">
    <property type="entry name" value="HisK_dim/P_sf"/>
</dbReference>
<evidence type="ECO:0000256" key="3">
    <source>
        <dbReference type="ARBA" id="ARBA00022553"/>
    </source>
</evidence>
<evidence type="ECO:0000256" key="4">
    <source>
        <dbReference type="ARBA" id="ARBA00023012"/>
    </source>
</evidence>
<keyword evidence="5" id="KW-0805">Transcription regulation</keyword>
<accession>A0A6B3NBG9</accession>
<dbReference type="AlphaFoldDB" id="A0A6B3NBG9"/>
<dbReference type="Gene3D" id="3.40.50.2300">
    <property type="match status" value="1"/>
</dbReference>
<dbReference type="EC" id="2.7.13.3" evidence="2"/>
<feature type="domain" description="Response regulatory" evidence="9">
    <location>
        <begin position="3"/>
        <end position="119"/>
    </location>
</feature>
<dbReference type="SMART" id="SM00448">
    <property type="entry name" value="REC"/>
    <property type="match status" value="1"/>
</dbReference>
<evidence type="ECO:0000259" key="9">
    <source>
        <dbReference type="PROSITE" id="PS50110"/>
    </source>
</evidence>